<evidence type="ECO:0000313" key="10">
    <source>
        <dbReference type="EMBL" id="MDA1359513.1"/>
    </source>
</evidence>
<evidence type="ECO:0000256" key="7">
    <source>
        <dbReference type="RuleBase" id="RU363032"/>
    </source>
</evidence>
<dbReference type="GO" id="GO:0042918">
    <property type="term" value="P:alkanesulfonate transmembrane transport"/>
    <property type="evidence" value="ECO:0007669"/>
    <property type="project" value="UniProtKB-ARBA"/>
</dbReference>
<evidence type="ECO:0000313" key="11">
    <source>
        <dbReference type="Proteomes" id="UP001146067"/>
    </source>
</evidence>
<dbReference type="SUPFAM" id="SSF161098">
    <property type="entry name" value="MetI-like"/>
    <property type="match status" value="1"/>
</dbReference>
<feature type="region of interest" description="Disordered" evidence="8">
    <location>
        <begin position="1"/>
        <end position="39"/>
    </location>
</feature>
<organism evidence="10 11">
    <name type="scientific">Glycomyces luteolus</name>
    <dbReference type="NCBI Taxonomy" id="2670330"/>
    <lineage>
        <taxon>Bacteria</taxon>
        <taxon>Bacillati</taxon>
        <taxon>Actinomycetota</taxon>
        <taxon>Actinomycetes</taxon>
        <taxon>Glycomycetales</taxon>
        <taxon>Glycomycetaceae</taxon>
        <taxon>Glycomyces</taxon>
    </lineage>
</organism>
<dbReference type="GO" id="GO:0005886">
    <property type="term" value="C:plasma membrane"/>
    <property type="evidence" value="ECO:0007669"/>
    <property type="project" value="UniProtKB-SubCell"/>
</dbReference>
<feature type="transmembrane region" description="Helical" evidence="7">
    <location>
        <begin position="260"/>
        <end position="282"/>
    </location>
</feature>
<keyword evidence="11" id="KW-1185">Reference proteome</keyword>
<dbReference type="PANTHER" id="PTHR30151:SF38">
    <property type="entry name" value="ALIPHATIC SULFONATES TRANSPORT PERMEASE PROTEIN SSUC-RELATED"/>
    <property type="match status" value="1"/>
</dbReference>
<keyword evidence="3" id="KW-1003">Cell membrane</keyword>
<evidence type="ECO:0000256" key="6">
    <source>
        <dbReference type="ARBA" id="ARBA00023136"/>
    </source>
</evidence>
<comment type="caution">
    <text evidence="10">The sequence shown here is derived from an EMBL/GenBank/DDBJ whole genome shotgun (WGS) entry which is preliminary data.</text>
</comment>
<feature type="transmembrane region" description="Helical" evidence="7">
    <location>
        <begin position="46"/>
        <end position="65"/>
    </location>
</feature>
<keyword evidence="5 7" id="KW-1133">Transmembrane helix</keyword>
<keyword evidence="6 7" id="KW-0472">Membrane</keyword>
<feature type="transmembrane region" description="Helical" evidence="7">
    <location>
        <begin position="143"/>
        <end position="159"/>
    </location>
</feature>
<sequence length="295" mass="31911">MATAVKGVEKAVERRHHEIPPVDDEEQAAGRASRPRGKRRLGPGKAIPFGYLIGPLLLLGVWFWGSAAGWIDPRVLTAPWTVATTAWDLWESGRLGPDLLVSARRFAFGLAFGVGAGLVLALVSGLSRWGEAIVDGPVQIKRSIPNLALLPLLLLWFGIDERMKIITIALGVLIPIYLHTHNGLRSIDGRYAELAETLRLGPAAFIGRVVLPGALPGFFLGLRFAVTASWLSLVVVEQVNATSGIGYMMLLAGTYGQTDVIIVGLVLYGLLGLGSDAIVRIAQRRVLSWRRTLED</sequence>
<evidence type="ECO:0000256" key="3">
    <source>
        <dbReference type="ARBA" id="ARBA00022475"/>
    </source>
</evidence>
<evidence type="ECO:0000256" key="2">
    <source>
        <dbReference type="ARBA" id="ARBA00022448"/>
    </source>
</evidence>
<dbReference type="PROSITE" id="PS50928">
    <property type="entry name" value="ABC_TM1"/>
    <property type="match status" value="1"/>
</dbReference>
<dbReference type="PANTHER" id="PTHR30151">
    <property type="entry name" value="ALKANE SULFONATE ABC TRANSPORTER-RELATED, MEMBRANE SUBUNIT"/>
    <property type="match status" value="1"/>
</dbReference>
<feature type="transmembrane region" description="Helical" evidence="7">
    <location>
        <begin position="106"/>
        <end position="123"/>
    </location>
</feature>
<dbReference type="InterPro" id="IPR000515">
    <property type="entry name" value="MetI-like"/>
</dbReference>
<dbReference type="Gene3D" id="1.10.3720.10">
    <property type="entry name" value="MetI-like"/>
    <property type="match status" value="1"/>
</dbReference>
<evidence type="ECO:0000256" key="5">
    <source>
        <dbReference type="ARBA" id="ARBA00022989"/>
    </source>
</evidence>
<protein>
    <submittedName>
        <fullName evidence="10">ABC transporter permease</fullName>
    </submittedName>
</protein>
<proteinExistence type="inferred from homology"/>
<feature type="transmembrane region" description="Helical" evidence="7">
    <location>
        <begin position="165"/>
        <end position="184"/>
    </location>
</feature>
<dbReference type="FunFam" id="1.10.3720.10:FF:000003">
    <property type="entry name" value="Aliphatic sulfonate ABC transporter permease"/>
    <property type="match status" value="1"/>
</dbReference>
<dbReference type="RefSeq" id="WP_270109355.1">
    <property type="nucleotide sequence ID" value="NZ_JAPZVP010000005.1"/>
</dbReference>
<dbReference type="InterPro" id="IPR035906">
    <property type="entry name" value="MetI-like_sf"/>
</dbReference>
<feature type="compositionally biased region" description="Basic and acidic residues" evidence="8">
    <location>
        <begin position="7"/>
        <end position="20"/>
    </location>
</feature>
<keyword evidence="2 7" id="KW-0813">Transport</keyword>
<gene>
    <name evidence="10" type="ORF">O1R50_07765</name>
</gene>
<dbReference type="Pfam" id="PF00528">
    <property type="entry name" value="BPD_transp_1"/>
    <property type="match status" value="1"/>
</dbReference>
<name>A0A9X3P9P9_9ACTN</name>
<feature type="transmembrane region" description="Helical" evidence="7">
    <location>
        <begin position="205"/>
        <end position="226"/>
    </location>
</feature>
<accession>A0A9X3P9P9</accession>
<evidence type="ECO:0000256" key="4">
    <source>
        <dbReference type="ARBA" id="ARBA00022692"/>
    </source>
</evidence>
<keyword evidence="4 7" id="KW-0812">Transmembrane</keyword>
<reference evidence="10" key="1">
    <citation type="submission" date="2022-12" db="EMBL/GenBank/DDBJ databases">
        <title>Gycomyces niveus sp.nov.,a novel actinomycete isolated from soil in Shouguan.</title>
        <authorList>
            <person name="Yang X."/>
        </authorList>
    </citation>
    <scope>NUCLEOTIDE SEQUENCE</scope>
    <source>
        <strain evidence="10">NEAU-A15</strain>
    </source>
</reference>
<evidence type="ECO:0000259" key="9">
    <source>
        <dbReference type="PROSITE" id="PS50928"/>
    </source>
</evidence>
<evidence type="ECO:0000256" key="8">
    <source>
        <dbReference type="SAM" id="MobiDB-lite"/>
    </source>
</evidence>
<comment type="subcellular location">
    <subcellularLocation>
        <location evidence="1 7">Cell membrane</location>
        <topology evidence="1 7">Multi-pass membrane protein</topology>
    </subcellularLocation>
</comment>
<dbReference type="Proteomes" id="UP001146067">
    <property type="component" value="Unassembled WGS sequence"/>
</dbReference>
<comment type="similarity">
    <text evidence="7">Belongs to the binding-protein-dependent transport system permease family.</text>
</comment>
<dbReference type="AlphaFoldDB" id="A0A9X3P9P9"/>
<dbReference type="CDD" id="cd06261">
    <property type="entry name" value="TM_PBP2"/>
    <property type="match status" value="1"/>
</dbReference>
<dbReference type="EMBL" id="JAPZVP010000005">
    <property type="protein sequence ID" value="MDA1359513.1"/>
    <property type="molecule type" value="Genomic_DNA"/>
</dbReference>
<feature type="domain" description="ABC transmembrane type-1" evidence="9">
    <location>
        <begin position="95"/>
        <end position="279"/>
    </location>
</feature>
<evidence type="ECO:0000256" key="1">
    <source>
        <dbReference type="ARBA" id="ARBA00004651"/>
    </source>
</evidence>